<dbReference type="RefSeq" id="WP_085381182.1">
    <property type="nucleotide sequence ID" value="NZ_JABEZS010000007.1"/>
</dbReference>
<dbReference type="CDD" id="cd14791">
    <property type="entry name" value="GH36"/>
    <property type="match status" value="1"/>
</dbReference>
<name>A0A1X2ZNL7_BIFAD</name>
<evidence type="ECO:0000313" key="8">
    <source>
        <dbReference type="Proteomes" id="UP000193905"/>
    </source>
</evidence>
<keyword evidence="3 5" id="KW-0378">Hydrolase</keyword>
<feature type="domain" description="Glycosyl hydrolase family 36 N-terminal" evidence="6">
    <location>
        <begin position="57"/>
        <end position="255"/>
    </location>
</feature>
<proteinExistence type="inferred from homology"/>
<dbReference type="InterPro" id="IPR038417">
    <property type="entry name" value="Alpga-gal_N_sf"/>
</dbReference>
<dbReference type="EMBL" id="LNKH01000010">
    <property type="protein sequence ID" value="OSG96025.1"/>
    <property type="molecule type" value="Genomic_DNA"/>
</dbReference>
<dbReference type="AlphaFoldDB" id="A0A1X2ZNL7"/>
<dbReference type="Gene3D" id="2.60.40.1180">
    <property type="entry name" value="Golgi alpha-mannosidase II"/>
    <property type="match status" value="1"/>
</dbReference>
<dbReference type="InterPro" id="IPR002252">
    <property type="entry name" value="Glyco_hydro_36"/>
</dbReference>
<dbReference type="SUPFAM" id="SSF51445">
    <property type="entry name" value="(Trans)glycosidases"/>
    <property type="match status" value="1"/>
</dbReference>
<evidence type="ECO:0000259" key="6">
    <source>
        <dbReference type="Pfam" id="PF16875"/>
    </source>
</evidence>
<accession>A0A1X2ZNL7</accession>
<dbReference type="InterPro" id="IPR017853">
    <property type="entry name" value="GH"/>
</dbReference>
<dbReference type="InterPro" id="IPR013785">
    <property type="entry name" value="Aldolase_TIM"/>
</dbReference>
<dbReference type="GO" id="GO:0016052">
    <property type="term" value="P:carbohydrate catabolic process"/>
    <property type="evidence" value="ECO:0007669"/>
    <property type="project" value="InterPro"/>
</dbReference>
<evidence type="ECO:0000256" key="1">
    <source>
        <dbReference type="ARBA" id="ARBA00001255"/>
    </source>
</evidence>
<evidence type="ECO:0000313" key="7">
    <source>
        <dbReference type="EMBL" id="OSG96025.1"/>
    </source>
</evidence>
<dbReference type="EC" id="3.2.1.22" evidence="2 5"/>
<comment type="catalytic activity">
    <reaction evidence="1 5">
        <text>Hydrolysis of terminal, non-reducing alpha-D-galactose residues in alpha-D-galactosides, including galactose oligosaccharides, galactomannans and galactolipids.</text>
        <dbReference type="EC" id="3.2.1.22"/>
    </reaction>
</comment>
<dbReference type="PANTHER" id="PTHR43053:SF3">
    <property type="entry name" value="ALPHA-GALACTOSIDASE C-RELATED"/>
    <property type="match status" value="1"/>
</dbReference>
<evidence type="ECO:0000256" key="3">
    <source>
        <dbReference type="ARBA" id="ARBA00022801"/>
    </source>
</evidence>
<keyword evidence="4 5" id="KW-0326">Glycosidase</keyword>
<dbReference type="Gene3D" id="2.70.98.60">
    <property type="entry name" value="alpha-galactosidase from lactobacil brevis"/>
    <property type="match status" value="1"/>
</dbReference>
<sequence length="716" mass="79931">MFFPRKDHEGEATYLFLADFQTKGHIPDVIACLATDDPESLDGGFNQSPRPSALLMEHSRGLFSRPGLIGYRIQNGEAAGHTGIEAGTGWSTRFALDDAAESDGGGLIIHASDHDAGLELNTEIERMAGGALRVRHTIRNTETGIYMLERLDVSVPIDPECCEILDFSGRHMNERNPQRHRIQDGDWVREFRRGKPGFDGAVLYAGTPGFSFNTGSVLCLQPAWSGNTELAVCRGGEDGPMAYAGELLLPGEIQLAEGESYSTPWVVVAASSHGLDPIMQGFHHWERTLPSHPSRQPVTLNVWEAVYMDQNREVLADIARRAASIGVERYVLDDGWFHLRRTDSSGLGDWWIDRDVWPEGLDELIGLVHSEGMQFGLWFEPEMVNPDSDLFRRHPEWVMQAGARLPELQRHQLVLDLTNPDASDYVFDAMSAILSRNAIDYVKWDHNRDLLEAGTNQYGGRAAVHEQTVAYYRLLDRLRGAFPNVQWESCASGGGRIDLGVVEHVSRFWTSDMTDALSRQRIQRWTVQSIAPEYLGAHVSAPTSHQTGRTYTLAFRAATAVFFGFGIEWDIRQASDDDLRQLSEWIAWYKEQRRLLHSGRFFNVDINDGTVMAYGVAAEDGSQALLAHVQLDEPKHNRGVRVRVPGLVSDAEYSLRWAGPEPASAALEQLDPFGPLGRRTVTGAYLGLIGIRFPRCNPQTVRLVSVTRCQKEIPSM</sequence>
<dbReference type="Gene3D" id="3.20.20.70">
    <property type="entry name" value="Aldolase class I"/>
    <property type="match status" value="1"/>
</dbReference>
<organism evidence="7 8">
    <name type="scientific">Bifidobacterium adolescentis</name>
    <dbReference type="NCBI Taxonomy" id="1680"/>
    <lineage>
        <taxon>Bacteria</taxon>
        <taxon>Bacillati</taxon>
        <taxon>Actinomycetota</taxon>
        <taxon>Actinomycetes</taxon>
        <taxon>Bifidobacteriales</taxon>
        <taxon>Bifidobacteriaceae</taxon>
        <taxon>Bifidobacterium</taxon>
    </lineage>
</organism>
<evidence type="ECO:0000256" key="2">
    <source>
        <dbReference type="ARBA" id="ARBA00012755"/>
    </source>
</evidence>
<dbReference type="FunFam" id="3.20.20.70:FF:000118">
    <property type="entry name" value="Alpha-galactosidase"/>
    <property type="match status" value="1"/>
</dbReference>
<dbReference type="Pfam" id="PF16875">
    <property type="entry name" value="Glyco_hydro_36N"/>
    <property type="match status" value="1"/>
</dbReference>
<dbReference type="Pfam" id="PF02065">
    <property type="entry name" value="Melibiase"/>
    <property type="match status" value="1"/>
</dbReference>
<evidence type="ECO:0000256" key="5">
    <source>
        <dbReference type="PIRNR" id="PIRNR005536"/>
    </source>
</evidence>
<comment type="similarity">
    <text evidence="5">Belongs to the glycosyl hydrolase.</text>
</comment>
<evidence type="ECO:0000256" key="4">
    <source>
        <dbReference type="ARBA" id="ARBA00023295"/>
    </source>
</evidence>
<dbReference type="PANTHER" id="PTHR43053">
    <property type="entry name" value="GLYCOSIDASE FAMILY 31"/>
    <property type="match status" value="1"/>
</dbReference>
<dbReference type="PIRSF" id="PIRSF005536">
    <property type="entry name" value="Agal"/>
    <property type="match status" value="1"/>
</dbReference>
<reference evidence="7 8" key="1">
    <citation type="journal article" date="2016" name="Sci. Rep.">
        <title>Evaluation of genetic diversity among strains of the human gut commensal Bifidobacterium adolescentis.</title>
        <authorList>
            <person name="Duranti S."/>
            <person name="Milani C."/>
            <person name="Lugli G.A."/>
            <person name="Mancabelli L."/>
            <person name="Turroni F."/>
            <person name="Ferrario C."/>
            <person name="Mangifesta M."/>
            <person name="Viappiani A."/>
            <person name="Sanchez B."/>
            <person name="Margolles A."/>
            <person name="van Sinderen D."/>
            <person name="Ventura M."/>
        </authorList>
    </citation>
    <scope>NUCLEOTIDE SEQUENCE [LARGE SCALE GENOMIC DNA]</scope>
    <source>
        <strain evidence="7 8">AL46-2</strain>
    </source>
</reference>
<protein>
    <recommendedName>
        <fullName evidence="2 5">Alpha-galactosidase</fullName>
        <ecNumber evidence="2 5">3.2.1.22</ecNumber>
    </recommendedName>
</protein>
<dbReference type="InterPro" id="IPR013780">
    <property type="entry name" value="Glyco_hydro_b"/>
</dbReference>
<dbReference type="Proteomes" id="UP000193905">
    <property type="component" value="Unassembled WGS sequence"/>
</dbReference>
<dbReference type="GO" id="GO:0004557">
    <property type="term" value="F:alpha-galactosidase activity"/>
    <property type="evidence" value="ECO:0007669"/>
    <property type="project" value="UniProtKB-UniRule"/>
</dbReference>
<gene>
    <name evidence="7" type="ORF">AL0462_1625</name>
</gene>
<dbReference type="InterPro" id="IPR050985">
    <property type="entry name" value="Alpha-glycosidase_related"/>
</dbReference>
<comment type="caution">
    <text evidence="7">The sequence shown here is derived from an EMBL/GenBank/DDBJ whole genome shotgun (WGS) entry which is preliminary data.</text>
</comment>
<dbReference type="PRINTS" id="PR00743">
    <property type="entry name" value="GLHYDRLASE36"/>
</dbReference>
<dbReference type="InterPro" id="IPR031704">
    <property type="entry name" value="Glyco_hydro_36_N"/>
</dbReference>